<dbReference type="GO" id="GO:0009228">
    <property type="term" value="P:thiamine biosynthetic process"/>
    <property type="evidence" value="ECO:0007669"/>
    <property type="project" value="UniProtKB-KW"/>
</dbReference>
<keyword evidence="6" id="KW-0479">Metal-binding</keyword>
<dbReference type="AlphaFoldDB" id="A0A0F9V9W6"/>
<sequence>MSSFASVLQQIRTKSPLVHNITNYVVMNNTANALLAVGASPVMAHAIEEVEDIVTISSSLVINMGTLSEKWVESMLMAAEKAKKTNTPFVFDPVGVGASAYRIEVAQMIMKAATPNVIRGNASEIMALAKLTNSTKGVDSTMDTQDAIEGATLLAKKFNNTVVISGETDYIITGDTVSKIENGNPMMAKITGMGCTATAMVGACMAVEENTHLAATTAMAIMGVAGDLANEKSTGPGSFQMNFIDSLYAITPEVLEAKVKTNA</sequence>
<dbReference type="Pfam" id="PF02110">
    <property type="entry name" value="HK"/>
    <property type="match status" value="1"/>
</dbReference>
<evidence type="ECO:0000256" key="11">
    <source>
        <dbReference type="ARBA" id="ARBA00022977"/>
    </source>
</evidence>
<name>A0A0F9V9W6_9ZZZZ</name>
<comment type="cofactor">
    <cofactor evidence="2">
        <name>Mg(2+)</name>
        <dbReference type="ChEBI" id="CHEBI:18420"/>
    </cofactor>
</comment>
<evidence type="ECO:0000256" key="9">
    <source>
        <dbReference type="ARBA" id="ARBA00022840"/>
    </source>
</evidence>
<evidence type="ECO:0000256" key="2">
    <source>
        <dbReference type="ARBA" id="ARBA00001946"/>
    </source>
</evidence>
<evidence type="ECO:0000256" key="10">
    <source>
        <dbReference type="ARBA" id="ARBA00022842"/>
    </source>
</evidence>
<dbReference type="GO" id="GO:0004417">
    <property type="term" value="F:hydroxyethylthiazole kinase activity"/>
    <property type="evidence" value="ECO:0007669"/>
    <property type="project" value="UniProtKB-EC"/>
</dbReference>
<dbReference type="InterPro" id="IPR029056">
    <property type="entry name" value="Ribokinase-like"/>
</dbReference>
<dbReference type="PRINTS" id="PR01099">
    <property type="entry name" value="HYETHTZKNASE"/>
</dbReference>
<dbReference type="NCBIfam" id="NF006830">
    <property type="entry name" value="PRK09355.1"/>
    <property type="match status" value="1"/>
</dbReference>
<dbReference type="EC" id="2.7.1.50" evidence="4"/>
<dbReference type="GO" id="GO:0000287">
    <property type="term" value="F:magnesium ion binding"/>
    <property type="evidence" value="ECO:0007669"/>
    <property type="project" value="InterPro"/>
</dbReference>
<proteinExistence type="inferred from homology"/>
<dbReference type="EMBL" id="LAZR01000038">
    <property type="protein sequence ID" value="KKO00775.1"/>
    <property type="molecule type" value="Genomic_DNA"/>
</dbReference>
<comment type="catalytic activity">
    <reaction evidence="1">
        <text>5-(2-hydroxyethyl)-4-methylthiazole + ATP = 4-methyl-5-(2-phosphooxyethyl)-thiazole + ADP + H(+)</text>
        <dbReference type="Rhea" id="RHEA:24212"/>
        <dbReference type="ChEBI" id="CHEBI:15378"/>
        <dbReference type="ChEBI" id="CHEBI:17957"/>
        <dbReference type="ChEBI" id="CHEBI:30616"/>
        <dbReference type="ChEBI" id="CHEBI:58296"/>
        <dbReference type="ChEBI" id="CHEBI:456216"/>
        <dbReference type="EC" id="2.7.1.50"/>
    </reaction>
</comment>
<dbReference type="SUPFAM" id="SSF53613">
    <property type="entry name" value="Ribokinase-like"/>
    <property type="match status" value="1"/>
</dbReference>
<dbReference type="HAMAP" id="MF_00228">
    <property type="entry name" value="Thz_kinase"/>
    <property type="match status" value="1"/>
</dbReference>
<dbReference type="Gene3D" id="3.40.1190.20">
    <property type="match status" value="1"/>
</dbReference>
<keyword evidence="9" id="KW-0067">ATP-binding</keyword>
<dbReference type="GO" id="GO:0009229">
    <property type="term" value="P:thiamine diphosphate biosynthetic process"/>
    <property type="evidence" value="ECO:0007669"/>
    <property type="project" value="UniProtKB-UniPathway"/>
</dbReference>
<reference evidence="12" key="1">
    <citation type="journal article" date="2015" name="Nature">
        <title>Complex archaea that bridge the gap between prokaryotes and eukaryotes.</title>
        <authorList>
            <person name="Spang A."/>
            <person name="Saw J.H."/>
            <person name="Jorgensen S.L."/>
            <person name="Zaremba-Niedzwiedzka K."/>
            <person name="Martijn J."/>
            <person name="Lind A.E."/>
            <person name="van Eijk R."/>
            <person name="Schleper C."/>
            <person name="Guy L."/>
            <person name="Ettema T.J."/>
        </authorList>
    </citation>
    <scope>NUCLEOTIDE SEQUENCE</scope>
</reference>
<dbReference type="GO" id="GO:0005524">
    <property type="term" value="F:ATP binding"/>
    <property type="evidence" value="ECO:0007669"/>
    <property type="project" value="UniProtKB-KW"/>
</dbReference>
<evidence type="ECO:0000313" key="12">
    <source>
        <dbReference type="EMBL" id="KKO00775.1"/>
    </source>
</evidence>
<evidence type="ECO:0000256" key="7">
    <source>
        <dbReference type="ARBA" id="ARBA00022741"/>
    </source>
</evidence>
<accession>A0A0F9V9W6</accession>
<evidence type="ECO:0000256" key="8">
    <source>
        <dbReference type="ARBA" id="ARBA00022777"/>
    </source>
</evidence>
<evidence type="ECO:0000256" key="5">
    <source>
        <dbReference type="ARBA" id="ARBA00022679"/>
    </source>
</evidence>
<evidence type="ECO:0000256" key="3">
    <source>
        <dbReference type="ARBA" id="ARBA00004868"/>
    </source>
</evidence>
<dbReference type="NCBIfam" id="TIGR00694">
    <property type="entry name" value="thiM"/>
    <property type="match status" value="1"/>
</dbReference>
<dbReference type="InterPro" id="IPR000417">
    <property type="entry name" value="Hyethyz_kinase"/>
</dbReference>
<dbReference type="PIRSF" id="PIRSF000513">
    <property type="entry name" value="Thz_kinase"/>
    <property type="match status" value="1"/>
</dbReference>
<keyword evidence="11" id="KW-0784">Thiamine biosynthesis</keyword>
<keyword evidence="8" id="KW-0418">Kinase</keyword>
<protein>
    <recommendedName>
        <fullName evidence="4">hydroxyethylthiazole kinase</fullName>
        <ecNumber evidence="4">2.7.1.50</ecNumber>
    </recommendedName>
</protein>
<keyword evidence="7" id="KW-0547">Nucleotide-binding</keyword>
<dbReference type="CDD" id="cd01170">
    <property type="entry name" value="THZ_kinase"/>
    <property type="match status" value="1"/>
</dbReference>
<comment type="pathway">
    <text evidence="3">Cofactor biosynthesis; thiamine diphosphate biosynthesis; 4-methyl-5-(2-phosphoethyl)-thiazole from 5-(2-hydroxyethyl)-4-methylthiazole: step 1/1.</text>
</comment>
<evidence type="ECO:0000256" key="4">
    <source>
        <dbReference type="ARBA" id="ARBA00012129"/>
    </source>
</evidence>
<comment type="caution">
    <text evidence="12">The sequence shown here is derived from an EMBL/GenBank/DDBJ whole genome shotgun (WGS) entry which is preliminary data.</text>
</comment>
<gene>
    <name evidence="12" type="ORF">LCGC14_0121810</name>
</gene>
<keyword evidence="10" id="KW-0460">Magnesium</keyword>
<dbReference type="UniPathway" id="UPA00060">
    <property type="reaction ID" value="UER00139"/>
</dbReference>
<evidence type="ECO:0000256" key="6">
    <source>
        <dbReference type="ARBA" id="ARBA00022723"/>
    </source>
</evidence>
<evidence type="ECO:0000256" key="1">
    <source>
        <dbReference type="ARBA" id="ARBA00001771"/>
    </source>
</evidence>
<keyword evidence="5" id="KW-0808">Transferase</keyword>
<organism evidence="12">
    <name type="scientific">marine sediment metagenome</name>
    <dbReference type="NCBI Taxonomy" id="412755"/>
    <lineage>
        <taxon>unclassified sequences</taxon>
        <taxon>metagenomes</taxon>
        <taxon>ecological metagenomes</taxon>
    </lineage>
</organism>